<accession>A0A399T2Z9</accession>
<dbReference type="SUPFAM" id="SSF56925">
    <property type="entry name" value="OMPA-like"/>
    <property type="match status" value="1"/>
</dbReference>
<dbReference type="Proteomes" id="UP000265926">
    <property type="component" value="Unassembled WGS sequence"/>
</dbReference>
<dbReference type="AlphaFoldDB" id="A0A399T2Z9"/>
<proteinExistence type="predicted"/>
<evidence type="ECO:0000313" key="2">
    <source>
        <dbReference type="EMBL" id="RIJ49449.1"/>
    </source>
</evidence>
<organism evidence="2 3">
    <name type="scientific">Maribellus luteus</name>
    <dbReference type="NCBI Taxonomy" id="2305463"/>
    <lineage>
        <taxon>Bacteria</taxon>
        <taxon>Pseudomonadati</taxon>
        <taxon>Bacteroidota</taxon>
        <taxon>Bacteroidia</taxon>
        <taxon>Marinilabiliales</taxon>
        <taxon>Prolixibacteraceae</taxon>
        <taxon>Maribellus</taxon>
    </lineage>
</organism>
<evidence type="ECO:0000256" key="1">
    <source>
        <dbReference type="SAM" id="SignalP"/>
    </source>
</evidence>
<comment type="caution">
    <text evidence="2">The sequence shown here is derived from an EMBL/GenBank/DDBJ whole genome shotgun (WGS) entry which is preliminary data.</text>
</comment>
<protein>
    <recommendedName>
        <fullName evidence="4">Outer membrane protein beta-barrel domain-containing protein</fullName>
    </recommendedName>
</protein>
<evidence type="ECO:0000313" key="3">
    <source>
        <dbReference type="Proteomes" id="UP000265926"/>
    </source>
</evidence>
<sequence>MCIMARIRIIAVLLLSLLAGGNASAQLMGFRFALNSGLLVTEFGKSDVPHPNAIALTPATAKETFTPQPAMGAEAEILFQISESTFFGIELDYTHLKGYNNNPPWYNYYLTSYFKEYQSSDYMNAPVKYNTTLLNLAVNYKYFFFREKTFHPFVKLTGVVALVGTDFSYKELPEAGLESDILYARGTSNSNLKKWPTFHFGGGIGFSYDLSDRLAFQIDGTVTALNSGIINGVPNFTYVRENGEDILRYNRHISLTAQVSAGIAYTFEVNTGGKGPGGRIDPNFPFYRKKH</sequence>
<keyword evidence="1" id="KW-0732">Signal</keyword>
<dbReference type="InterPro" id="IPR011250">
    <property type="entry name" value="OMP/PagP_B-barrel"/>
</dbReference>
<feature type="chain" id="PRO_5017199340" description="Outer membrane protein beta-barrel domain-containing protein" evidence="1">
    <location>
        <begin position="26"/>
        <end position="291"/>
    </location>
</feature>
<keyword evidence="3" id="KW-1185">Reference proteome</keyword>
<dbReference type="Gene3D" id="2.40.160.20">
    <property type="match status" value="1"/>
</dbReference>
<evidence type="ECO:0008006" key="4">
    <source>
        <dbReference type="Google" id="ProtNLM"/>
    </source>
</evidence>
<gene>
    <name evidence="2" type="ORF">D1614_07870</name>
</gene>
<reference evidence="2 3" key="1">
    <citation type="submission" date="2018-08" db="EMBL/GenBank/DDBJ databases">
        <title>Pallidiluteibacterium maritimus gen. nov., sp. nov., isolated from coastal sediment.</title>
        <authorList>
            <person name="Zhou L.Y."/>
        </authorList>
    </citation>
    <scope>NUCLEOTIDE SEQUENCE [LARGE SCALE GENOMIC DNA]</scope>
    <source>
        <strain evidence="2 3">XSD2</strain>
    </source>
</reference>
<feature type="signal peptide" evidence="1">
    <location>
        <begin position="1"/>
        <end position="25"/>
    </location>
</feature>
<dbReference type="EMBL" id="QWGR01000003">
    <property type="protein sequence ID" value="RIJ49449.1"/>
    <property type="molecule type" value="Genomic_DNA"/>
</dbReference>
<name>A0A399T2Z9_9BACT</name>